<dbReference type="Pfam" id="PF13399">
    <property type="entry name" value="LytR_C"/>
    <property type="match status" value="1"/>
</dbReference>
<comment type="caution">
    <text evidence="3">The sequence shown here is derived from an EMBL/GenBank/DDBJ whole genome shotgun (WGS) entry which is preliminary data.</text>
</comment>
<accession>A0ABT9IHZ9</accession>
<evidence type="ECO:0000256" key="1">
    <source>
        <dbReference type="SAM" id="MobiDB-lite"/>
    </source>
</evidence>
<name>A0ABT9IHZ9_9ACTN</name>
<feature type="region of interest" description="Disordered" evidence="1">
    <location>
        <begin position="1"/>
        <end position="53"/>
    </location>
</feature>
<proteinExistence type="predicted"/>
<feature type="region of interest" description="Disordered" evidence="1">
    <location>
        <begin position="102"/>
        <end position="200"/>
    </location>
</feature>
<protein>
    <submittedName>
        <fullName evidence="3">LytR C-terminal domain-containing protein</fullName>
    </submittedName>
</protein>
<evidence type="ECO:0000259" key="2">
    <source>
        <dbReference type="Pfam" id="PF13399"/>
    </source>
</evidence>
<feature type="domain" description="LytR/CpsA/Psr regulator C-terminal" evidence="2">
    <location>
        <begin position="349"/>
        <end position="415"/>
    </location>
</feature>
<dbReference type="EMBL" id="JASNFN010000039">
    <property type="protein sequence ID" value="MDP5185208.1"/>
    <property type="molecule type" value="Genomic_DNA"/>
</dbReference>
<dbReference type="RefSeq" id="WP_306001728.1">
    <property type="nucleotide sequence ID" value="NZ_JASNFN010000039.1"/>
</dbReference>
<evidence type="ECO:0000313" key="3">
    <source>
        <dbReference type="EMBL" id="MDP5185208.1"/>
    </source>
</evidence>
<feature type="compositionally biased region" description="Basic and acidic residues" evidence="1">
    <location>
        <begin position="167"/>
        <end position="176"/>
    </location>
</feature>
<organism evidence="3 4">
    <name type="scientific">Blastococcus carthaginiensis</name>
    <dbReference type="NCBI Taxonomy" id="3050034"/>
    <lineage>
        <taxon>Bacteria</taxon>
        <taxon>Bacillati</taxon>
        <taxon>Actinomycetota</taxon>
        <taxon>Actinomycetes</taxon>
        <taxon>Geodermatophilales</taxon>
        <taxon>Geodermatophilaceae</taxon>
        <taxon>Blastococcus</taxon>
    </lineage>
</organism>
<gene>
    <name evidence="3" type="ORF">QOZ88_21455</name>
</gene>
<reference evidence="4" key="1">
    <citation type="submission" date="2023-05" db="EMBL/GenBank/DDBJ databases">
        <title>Draft genome of Pseudofrankia sp. BMG5.37.</title>
        <authorList>
            <person name="Gtari M."/>
            <person name="Ghodhbane F."/>
            <person name="Sbissi I."/>
        </authorList>
    </citation>
    <scope>NUCLEOTIDE SEQUENCE [LARGE SCALE GENOMIC DNA]</scope>
    <source>
        <strain evidence="4">BMG 814</strain>
    </source>
</reference>
<keyword evidence="4" id="KW-1185">Reference proteome</keyword>
<evidence type="ECO:0000313" key="4">
    <source>
        <dbReference type="Proteomes" id="UP001233673"/>
    </source>
</evidence>
<dbReference type="InterPro" id="IPR027381">
    <property type="entry name" value="LytR/CpsA/Psr_C"/>
</dbReference>
<dbReference type="Gene3D" id="3.30.70.2390">
    <property type="match status" value="1"/>
</dbReference>
<dbReference type="Proteomes" id="UP001233673">
    <property type="component" value="Unassembled WGS sequence"/>
</dbReference>
<sequence>MADAPAEAARQISRSRLPLPPVPAGPRAAGASAPAGPRAGAVPAPHTSAAPFRAVPSPAPAPVVLGDVPAPARAADLPAPARAADLSAPVRAADVLAPRGADAPLPAAHLPGRAARPTGLLVDDEPLASTGPARGLGRSAPAPRVPRVPRQTTPSGAPSSSYGDWTKPSRTDETGRSRLGPAALQAPATTAIPERGTAARRDDMADLGYDDFGHDGPAYDDAHDLDAELAATAAGAAKVKGGRAAYRAERQAADAARRKAAKRSGTPEVIFDDEPERKPRRVLKGLVAMAVVAGAVLGVYTVTAPEKEEAAAATSAPASAPTVAVPTAALPPLPENPVVVEPVITTPVRVPVTVLNATNISGLAATISGAVVAGGWESPGVGAYPGTDVSATTVFFTEGDEQQRQAALQLIDQFPELAGPAPRFFDVADAPAPGLVIVATGNWQP</sequence>
<feature type="compositionally biased region" description="Low complexity" evidence="1">
    <location>
        <begin position="25"/>
        <end position="53"/>
    </location>
</feature>